<gene>
    <name evidence="1" type="ORF">SNE40_011597</name>
</gene>
<dbReference type="Pfam" id="PF15299">
    <property type="entry name" value="ALS2CR8"/>
    <property type="match status" value="1"/>
</dbReference>
<reference evidence="1 2" key="1">
    <citation type="submission" date="2024-01" db="EMBL/GenBank/DDBJ databases">
        <title>The genome of the rayed Mediterranean limpet Patella caerulea (Linnaeus, 1758).</title>
        <authorList>
            <person name="Anh-Thu Weber A."/>
            <person name="Halstead-Nussloch G."/>
        </authorList>
    </citation>
    <scope>NUCLEOTIDE SEQUENCE [LARGE SCALE GENOMIC DNA]</scope>
    <source>
        <strain evidence="1">AATW-2023a</strain>
        <tissue evidence="1">Whole specimen</tissue>
    </source>
</reference>
<sequence length="307" mass="36302">MQTIRVTVTSSVFDRWNRLKTQLKFHDDGDLTLFLIEYWESKNPNIYHEEVQNSNITDMTIPYKNESGNLDICQDEEIQISHETVMAILDKDDFDKKEEGSNLIKIAKSLDEVDHIIKHYEVNTSSKFITKKKEKCFGNENIVDDMEKQMIRFEDTQPNAVPKIIYDGIPFVIAGKKIMECHLGIDRDKRKKEYRRQKIEDLCNKDHSSANKKRKVQDSKKKMCPVQIKIRHIVKFPDFKLSKNTKRSRDNLSRDVRSVIGSNFLTTKIEHQYIIFLPPEDDHRNHFKGEVIYHSFLHSFKYETVIF</sequence>
<protein>
    <submittedName>
        <fullName evidence="1">Uncharacterized protein</fullName>
    </submittedName>
</protein>
<proteinExistence type="predicted"/>
<comment type="caution">
    <text evidence="1">The sequence shown here is derived from an EMBL/GenBank/DDBJ whole genome shotgun (WGS) entry which is preliminary data.</text>
</comment>
<dbReference type="PANTHER" id="PTHR47456">
    <property type="entry name" value="PHD-TYPE DOMAIN-CONTAINING PROTEIN"/>
    <property type="match status" value="1"/>
</dbReference>
<dbReference type="PANTHER" id="PTHR47456:SF1">
    <property type="entry name" value="PHD-TYPE DOMAIN-CONTAINING PROTEIN"/>
    <property type="match status" value="1"/>
</dbReference>
<keyword evidence="2" id="KW-1185">Reference proteome</keyword>
<dbReference type="EMBL" id="JAZGQO010000008">
    <property type="protein sequence ID" value="KAK6179179.1"/>
    <property type="molecule type" value="Genomic_DNA"/>
</dbReference>
<organism evidence="1 2">
    <name type="scientific">Patella caerulea</name>
    <name type="common">Rayed Mediterranean limpet</name>
    <dbReference type="NCBI Taxonomy" id="87958"/>
    <lineage>
        <taxon>Eukaryota</taxon>
        <taxon>Metazoa</taxon>
        <taxon>Spiralia</taxon>
        <taxon>Lophotrochozoa</taxon>
        <taxon>Mollusca</taxon>
        <taxon>Gastropoda</taxon>
        <taxon>Patellogastropoda</taxon>
        <taxon>Patelloidea</taxon>
        <taxon>Patellidae</taxon>
        <taxon>Patella</taxon>
    </lineage>
</organism>
<accession>A0AAN8JQ80</accession>
<dbReference type="InterPro" id="IPR029309">
    <property type="entry name" value="CaRF"/>
</dbReference>
<dbReference type="Proteomes" id="UP001347796">
    <property type="component" value="Unassembled WGS sequence"/>
</dbReference>
<name>A0AAN8JQ80_PATCE</name>
<evidence type="ECO:0000313" key="1">
    <source>
        <dbReference type="EMBL" id="KAK6179179.1"/>
    </source>
</evidence>
<dbReference type="GO" id="GO:0003700">
    <property type="term" value="F:DNA-binding transcription factor activity"/>
    <property type="evidence" value="ECO:0007669"/>
    <property type="project" value="InterPro"/>
</dbReference>
<dbReference type="AlphaFoldDB" id="A0AAN8JQ80"/>
<evidence type="ECO:0000313" key="2">
    <source>
        <dbReference type="Proteomes" id="UP001347796"/>
    </source>
</evidence>